<protein>
    <submittedName>
        <fullName evidence="3">DUF324 domain-containing protein</fullName>
    </submittedName>
</protein>
<organism evidence="3 4">
    <name type="scientific">Candidatus Ozemobacter sibiricus</name>
    <dbReference type="NCBI Taxonomy" id="2268124"/>
    <lineage>
        <taxon>Bacteria</taxon>
        <taxon>Candidatus Ozemobacteria</taxon>
        <taxon>Candidatus Ozemobacterales</taxon>
        <taxon>Candidatus Ozemobacteraceae</taxon>
        <taxon>Candidatus Ozemobacter</taxon>
    </lineage>
</organism>
<name>A0A367ZLF6_9BACT</name>
<feature type="domain" description="CRISPR type III-associated protein" evidence="2">
    <location>
        <begin position="15"/>
        <end position="212"/>
    </location>
</feature>
<dbReference type="GO" id="GO:0051607">
    <property type="term" value="P:defense response to virus"/>
    <property type="evidence" value="ECO:0007669"/>
    <property type="project" value="UniProtKB-KW"/>
</dbReference>
<proteinExistence type="predicted"/>
<comment type="caution">
    <text evidence="3">The sequence shown here is derived from an EMBL/GenBank/DDBJ whole genome shotgun (WGS) entry which is preliminary data.</text>
</comment>
<dbReference type="NCBIfam" id="TIGR02581">
    <property type="entry name" value="cas_cyan_RAMP"/>
    <property type="match status" value="1"/>
</dbReference>
<gene>
    <name evidence="3" type="ORF">OZSIB_1619</name>
</gene>
<accession>A0A367ZLF6</accession>
<dbReference type="EMBL" id="QOQW01000025">
    <property type="protein sequence ID" value="RCK78242.1"/>
    <property type="molecule type" value="Genomic_DNA"/>
</dbReference>
<dbReference type="InterPro" id="IPR013411">
    <property type="entry name" value="CRISPR-assoc_RAMP_Csx7"/>
</dbReference>
<dbReference type="AlphaFoldDB" id="A0A367ZLF6"/>
<dbReference type="PANTHER" id="PTHR35579:SF3">
    <property type="entry name" value="CRISPR SYSTEM CMS ENDORIBONUCLEASE CSM3"/>
    <property type="match status" value="1"/>
</dbReference>
<reference evidence="3 4" key="1">
    <citation type="submission" date="2018-05" db="EMBL/GenBank/DDBJ databases">
        <title>A metagenomic window into the 2 km-deep terrestrial subsurface aquifer revealed taxonomically and functionally diverse microbial community comprising novel uncultured bacterial lineages.</title>
        <authorList>
            <person name="Kadnikov V.V."/>
            <person name="Mardanov A.V."/>
            <person name="Beletsky A.V."/>
            <person name="Banks D."/>
            <person name="Pimenov N.V."/>
            <person name="Frank Y.A."/>
            <person name="Karnachuk O.V."/>
            <person name="Ravin N.V."/>
        </authorList>
    </citation>
    <scope>NUCLEOTIDE SEQUENCE [LARGE SCALE GENOMIC DNA]</scope>
    <source>
        <strain evidence="3">BY5</strain>
    </source>
</reference>
<dbReference type="Pfam" id="PF03787">
    <property type="entry name" value="RAMPs"/>
    <property type="match status" value="1"/>
</dbReference>
<evidence type="ECO:0000313" key="4">
    <source>
        <dbReference type="Proteomes" id="UP000252355"/>
    </source>
</evidence>
<keyword evidence="1" id="KW-0051">Antiviral defense</keyword>
<evidence type="ECO:0000259" key="2">
    <source>
        <dbReference type="Pfam" id="PF03787"/>
    </source>
</evidence>
<dbReference type="PANTHER" id="PTHR35579">
    <property type="entry name" value="CRISPR SYSTEM CMS ENDORIBONUCLEASE CSM3"/>
    <property type="match status" value="1"/>
</dbReference>
<sequence length="307" mass="33678">MLKTLLNESVWDLDLEAIDPLLVKAGGITLSGPDAQWLETRNRHGETVQVIPGTTIKGAFRAYGEKILRTLRAPVCNPFVKENRPDRFCGQAFDRRQHHVSASAAYAEACPACRLFGSTHFIGRFQPADAMPDRKLLAESRDGVGIDRVSGGAYSGAKFEYSVVPAGSVFRTRIAVQNFEMWQMGLLALILRDFMAGFIRIGSGKARGLGGVKAHLTGWRLYQFGKNAPGREVRGIGAQMEQAGEPYRLIAQPDTVSLPEALAASWQREGLRWSLSIPKGEHEPVLASMSEVFIACAEANRLPRVAQ</sequence>
<dbReference type="InterPro" id="IPR005537">
    <property type="entry name" value="RAMP_III_fam"/>
</dbReference>
<dbReference type="InterPro" id="IPR052216">
    <property type="entry name" value="CRISPR_Csm3_endoribonuclease"/>
</dbReference>
<evidence type="ECO:0000313" key="3">
    <source>
        <dbReference type="EMBL" id="RCK78242.1"/>
    </source>
</evidence>
<dbReference type="Proteomes" id="UP000252355">
    <property type="component" value="Unassembled WGS sequence"/>
</dbReference>
<evidence type="ECO:0000256" key="1">
    <source>
        <dbReference type="ARBA" id="ARBA00023118"/>
    </source>
</evidence>